<dbReference type="PROSITE" id="PS01066">
    <property type="entry name" value="UPP_SYNTHASE"/>
    <property type="match status" value="1"/>
</dbReference>
<dbReference type="GO" id="GO:0016094">
    <property type="term" value="P:polyprenol biosynthetic process"/>
    <property type="evidence" value="ECO:0007669"/>
    <property type="project" value="TreeGrafter"/>
</dbReference>
<dbReference type="CDD" id="cd00475">
    <property type="entry name" value="Cis_IPPS"/>
    <property type="match status" value="1"/>
</dbReference>
<dbReference type="EMBL" id="MIYX01000024">
    <property type="protein sequence ID" value="OIR20156.1"/>
    <property type="molecule type" value="Genomic_DNA"/>
</dbReference>
<feature type="binding site" evidence="4">
    <location>
        <position position="219"/>
    </location>
    <ligand>
        <name>Mg(2+)</name>
        <dbReference type="ChEBI" id="CHEBI:18420"/>
    </ligand>
</feature>
<evidence type="ECO:0000256" key="3">
    <source>
        <dbReference type="ARBA" id="ARBA00022842"/>
    </source>
</evidence>
<dbReference type="HAMAP" id="MF_01139">
    <property type="entry name" value="ISPT"/>
    <property type="match status" value="1"/>
</dbReference>
<evidence type="ECO:0000256" key="2">
    <source>
        <dbReference type="ARBA" id="ARBA00022723"/>
    </source>
</evidence>
<feature type="active site" description="Proton acceptor" evidence="4">
    <location>
        <position position="78"/>
    </location>
</feature>
<dbReference type="Pfam" id="PF01255">
    <property type="entry name" value="Prenyltransf"/>
    <property type="match status" value="1"/>
</dbReference>
<comment type="catalytic activity">
    <reaction evidence="4">
        <text>geranylgeranyl diphosphate + 7 isopentenyl diphosphate = tri-trans,hepta-cis-undecaprenyl diphosphate + 7 diphosphate</text>
        <dbReference type="Rhea" id="RHEA:27622"/>
        <dbReference type="ChEBI" id="CHEBI:33019"/>
        <dbReference type="ChEBI" id="CHEBI:57533"/>
        <dbReference type="ChEBI" id="CHEBI:60388"/>
        <dbReference type="ChEBI" id="CHEBI:128769"/>
        <dbReference type="EC" id="2.5.1.89"/>
    </reaction>
</comment>
<dbReference type="GO" id="GO:0045547">
    <property type="term" value="F:ditrans,polycis-polyprenyl diphosphate synthase [(2E,6E)-farnesyl diphosphate specific] activity"/>
    <property type="evidence" value="ECO:0007669"/>
    <property type="project" value="TreeGrafter"/>
</dbReference>
<dbReference type="SUPFAM" id="SSF64005">
    <property type="entry name" value="Undecaprenyl diphosphate synthase"/>
    <property type="match status" value="1"/>
</dbReference>
<organism evidence="5 6">
    <name type="scientific">Marine Group III euryarchaeote CG-Epi4</name>
    <dbReference type="NCBI Taxonomy" id="1888998"/>
    <lineage>
        <taxon>Archaea</taxon>
        <taxon>Methanobacteriati</taxon>
        <taxon>Thermoplasmatota</taxon>
        <taxon>Thermoplasmata</taxon>
        <taxon>Candidatus Thermoprofundales</taxon>
    </lineage>
</organism>
<comment type="subunit">
    <text evidence="4">Homodimer.</text>
</comment>
<sequence length="251" mass="28896">MSPIYAVYQRRLENQVKNGDVPNHLAVIMDGNRRYAQSAGLLPHEGHLEGKNTLENLSDWCRSVGIKILTVYAFSLENFNRSDEELGKLMDLFAESFRNAGDDPRVHQNKIRVRALGHRELLPARVKDAIDYAESKTKDYANFNYNLAVAYGGRQEIVRSMKILGKMIEAGELKADDIDADMISSNLYTSDLPDPDLILRTSGEERISNFLLWQLAYSELYFADVFWPDMRKIDFLRAIRSYQQRNRRLGK</sequence>
<accession>A0A1J5U294</accession>
<name>A0A1J5U294_9ARCH</name>
<feature type="binding site" evidence="4">
    <location>
        <begin position="206"/>
        <end position="208"/>
    </location>
    <ligand>
        <name>substrate</name>
    </ligand>
</feature>
<protein>
    <recommendedName>
        <fullName evidence="4">Tritrans,polycis-undecaprenyl-diphosphate synthase (geranylgeranyl-diphosphate specific)</fullName>
        <ecNumber evidence="4">2.5.1.89</ecNumber>
    </recommendedName>
    <alternativeName>
        <fullName evidence="4">Undecaprenyl diphosphate synthase</fullName>
        <shortName evidence="4">UDS</shortName>
    </alternativeName>
    <alternativeName>
        <fullName evidence="4">Undecaprenyl pyrophosphate synthase</fullName>
        <shortName evidence="4">UPP synthase</shortName>
    </alternativeName>
</protein>
<dbReference type="PANTHER" id="PTHR10291">
    <property type="entry name" value="DEHYDRODOLICHYL DIPHOSPHATE SYNTHASE FAMILY MEMBER"/>
    <property type="match status" value="1"/>
</dbReference>
<feature type="binding site" evidence="4">
    <location>
        <position position="200"/>
    </location>
    <ligand>
        <name>substrate</name>
    </ligand>
</feature>
<dbReference type="Proteomes" id="UP000183375">
    <property type="component" value="Unassembled WGS sequence"/>
</dbReference>
<keyword evidence="2 4" id="KW-0479">Metal-binding</keyword>
<feature type="binding site" evidence="4">
    <location>
        <position position="81"/>
    </location>
    <ligand>
        <name>substrate</name>
    </ligand>
</feature>
<feature type="active site" evidence="4">
    <location>
        <position position="30"/>
    </location>
</feature>
<comment type="function">
    <text evidence="4">Catalyzes the sequential condensation of isopentenyl diphosphate (IPP) with geranylgeranyl diphosphate (GGPP) to yield (2Z,6Z,10Z,14Z,18Z,22Z,26Z,30E,34E,38E)-undecaprenyl diphosphate (tritrans,heptacis-UPP). It is probably the precursor of glycosyl carrier lipids.</text>
</comment>
<evidence type="ECO:0000313" key="5">
    <source>
        <dbReference type="EMBL" id="OIR20156.1"/>
    </source>
</evidence>
<dbReference type="InterPro" id="IPR036424">
    <property type="entry name" value="UPP_synth-like_sf"/>
</dbReference>
<comment type="similarity">
    <text evidence="4">Belongs to the UPP synthase family.</text>
</comment>
<keyword evidence="3 4" id="KW-0460">Magnesium</keyword>
<proteinExistence type="inferred from homology"/>
<comment type="caution">
    <text evidence="4">Lacks conserved residue(s) required for the propagation of feature annotation.</text>
</comment>
<dbReference type="InterPro" id="IPR001441">
    <property type="entry name" value="UPP_synth-like"/>
</dbReference>
<feature type="binding site" evidence="4">
    <location>
        <position position="79"/>
    </location>
    <ligand>
        <name>substrate</name>
    </ligand>
</feature>
<dbReference type="Gene3D" id="3.40.1180.10">
    <property type="entry name" value="Decaprenyl diphosphate synthase-like"/>
    <property type="match status" value="1"/>
</dbReference>
<evidence type="ECO:0000256" key="4">
    <source>
        <dbReference type="HAMAP-Rule" id="MF_01139"/>
    </source>
</evidence>
<reference evidence="5 6" key="1">
    <citation type="submission" date="2016-08" db="EMBL/GenBank/DDBJ databases">
        <title>New Insights into Marine Group III Euryarchaeota, from dark to light.</title>
        <authorList>
            <person name="Haro-Moreno J.M."/>
            <person name="Rodriguez-Valera F."/>
            <person name="Lopez-Garcia P."/>
            <person name="Moreira D."/>
            <person name="Martin-Cuadrado A.B."/>
        </authorList>
    </citation>
    <scope>NUCLEOTIDE SEQUENCE [LARGE SCALE GENOMIC DNA]</scope>
    <source>
        <strain evidence="5">CG-Epi4</strain>
    </source>
</reference>
<keyword evidence="1 4" id="KW-0808">Transferase</keyword>
<feature type="binding site" evidence="4">
    <location>
        <position position="47"/>
    </location>
    <ligand>
        <name>substrate</name>
    </ligand>
</feature>
<feature type="binding site" evidence="4">
    <location>
        <begin position="75"/>
        <end position="77"/>
    </location>
    <ligand>
        <name>substrate</name>
    </ligand>
</feature>
<dbReference type="AlphaFoldDB" id="A0A1J5U294"/>
<comment type="cofactor">
    <cofactor evidence="4">
        <name>Mg(2+)</name>
        <dbReference type="ChEBI" id="CHEBI:18420"/>
    </cofactor>
    <text evidence="4">Binds 2 magnesium ions per subunit.</text>
</comment>
<dbReference type="NCBIfam" id="TIGR00055">
    <property type="entry name" value="uppS"/>
    <property type="match status" value="1"/>
</dbReference>
<dbReference type="GO" id="GO:0000287">
    <property type="term" value="F:magnesium ion binding"/>
    <property type="evidence" value="ECO:0007669"/>
    <property type="project" value="UniProtKB-UniRule"/>
</dbReference>
<dbReference type="PANTHER" id="PTHR10291:SF43">
    <property type="entry name" value="DEHYDRODOLICHYL DIPHOSPHATE SYNTHASE COMPLEX SUBUNIT DHDDS"/>
    <property type="match status" value="1"/>
</dbReference>
<evidence type="ECO:0000313" key="6">
    <source>
        <dbReference type="Proteomes" id="UP000183375"/>
    </source>
</evidence>
<evidence type="ECO:0000256" key="1">
    <source>
        <dbReference type="ARBA" id="ARBA00022679"/>
    </source>
</evidence>
<feature type="binding site" evidence="4">
    <location>
        <begin position="31"/>
        <end position="34"/>
    </location>
    <ligand>
        <name>substrate</name>
    </ligand>
</feature>
<comment type="caution">
    <text evidence="5">The sequence shown here is derived from an EMBL/GenBank/DDBJ whole genome shotgun (WGS) entry which is preliminary data.</text>
</comment>
<dbReference type="FunFam" id="3.40.1180.10:FF:000003">
    <property type="entry name" value="Isoprenyl transferase 2"/>
    <property type="match status" value="1"/>
</dbReference>
<dbReference type="EC" id="2.5.1.89" evidence="4"/>
<gene>
    <name evidence="4" type="primary">uppS</name>
    <name evidence="5" type="ORF">BEU01_02055</name>
</gene>
<dbReference type="InterPro" id="IPR018520">
    <property type="entry name" value="UPP_synth-like_CS"/>
</dbReference>
<feature type="binding site" evidence="4">
    <location>
        <position position="30"/>
    </location>
    <ligand>
        <name>Mg(2+)</name>
        <dbReference type="ChEBI" id="CHEBI:18420"/>
    </ligand>
</feature>